<comment type="caution">
    <text evidence="8">The sequence shown here is derived from an EMBL/GenBank/DDBJ whole genome shotgun (WGS) entry which is preliminary data.</text>
</comment>
<feature type="domain" description="SMP-LTD" evidence="7">
    <location>
        <begin position="10"/>
        <end position="184"/>
    </location>
</feature>
<dbReference type="EMBL" id="CAUJNA010003737">
    <property type="protein sequence ID" value="CAJ1408864.1"/>
    <property type="molecule type" value="Genomic_DNA"/>
</dbReference>
<name>A0AA36JPN1_9DINO</name>
<evidence type="ECO:0000259" key="6">
    <source>
        <dbReference type="PROSITE" id="PS50004"/>
    </source>
</evidence>
<evidence type="ECO:0000313" key="8">
    <source>
        <dbReference type="EMBL" id="CAJ1408864.1"/>
    </source>
</evidence>
<dbReference type="InterPro" id="IPR051634">
    <property type="entry name" value="Extended_Synaptotagmin"/>
</dbReference>
<dbReference type="CDD" id="cd21670">
    <property type="entry name" value="SMP_ESyt"/>
    <property type="match status" value="1"/>
</dbReference>
<dbReference type="SUPFAM" id="SSF49562">
    <property type="entry name" value="C2 domain (Calcium/lipid-binding domain, CaLB)"/>
    <property type="match status" value="1"/>
</dbReference>
<evidence type="ECO:0000259" key="7">
    <source>
        <dbReference type="PROSITE" id="PS51847"/>
    </source>
</evidence>
<dbReference type="PANTHER" id="PTHR45761:SF1">
    <property type="entry name" value="EXTENDED SYNAPTOTAGMIN-LIKE PROTEIN 2, ISOFORM C"/>
    <property type="match status" value="1"/>
</dbReference>
<evidence type="ECO:0000313" key="9">
    <source>
        <dbReference type="Proteomes" id="UP001178507"/>
    </source>
</evidence>
<gene>
    <name evidence="8" type="ORF">EVOR1521_LOCUS30104</name>
</gene>
<keyword evidence="4" id="KW-0446">Lipid-binding</keyword>
<keyword evidence="3" id="KW-0445">Lipid transport</keyword>
<dbReference type="AlphaFoldDB" id="A0AA36JPN1"/>
<accession>A0AA36JPN1</accession>
<evidence type="ECO:0000256" key="3">
    <source>
        <dbReference type="ARBA" id="ARBA00023055"/>
    </source>
</evidence>
<dbReference type="InterPro" id="IPR035892">
    <property type="entry name" value="C2_domain_sf"/>
</dbReference>
<organism evidence="8 9">
    <name type="scientific">Effrenium voratum</name>
    <dbReference type="NCBI Taxonomy" id="2562239"/>
    <lineage>
        <taxon>Eukaryota</taxon>
        <taxon>Sar</taxon>
        <taxon>Alveolata</taxon>
        <taxon>Dinophyceae</taxon>
        <taxon>Suessiales</taxon>
        <taxon>Symbiodiniaceae</taxon>
        <taxon>Effrenium</taxon>
    </lineage>
</organism>
<dbReference type="GO" id="GO:0006869">
    <property type="term" value="P:lipid transport"/>
    <property type="evidence" value="ECO:0007669"/>
    <property type="project" value="UniProtKB-KW"/>
</dbReference>
<evidence type="ECO:0000256" key="1">
    <source>
        <dbReference type="ARBA" id="ARBA00004370"/>
    </source>
</evidence>
<dbReference type="Proteomes" id="UP001178507">
    <property type="component" value="Unassembled WGS sequence"/>
</dbReference>
<sequence>MTEVDEEIFESSSLAWVNNLLRALWPNATVALMNFVNEDLTAKLQRDLPKPFKSTRFTRFSLGDGVPAFGPIEVSRHSDSHVLIEFEVRYSSAVDILLTAAGLALGVKRLDFSGRLCLELKPLLDTWPVVGAVVVYFATQPKIELQFTGLVDAPLPGIAKQVQAAVHGLLGRLVLPNFKCMQITGEGMATSLAIGTREPMGILKVQVCRGTHLAGANWKLGQVRSFTSNPYCILRLGTAAVRTCTVKGTTNPDWPETEAAYFVVYNKEQELQIDVMDDDSCSFLQRNFVGLLGSLRKSVSQLLEATPGRFALDTSQVKSGLLHVDDPVNTGVPSELDLKCKWLAFADLQAKRTDEWREEEPHGVVLVQLRQGTGFPEEAVGRKGLRWKCWLDEGAVVLSSGGKPPGHPDFQIPLPQCLYHVIDQLTARGVPSAEIAEIVEVQEVQVSQYLRAKSDFMESQAQRKLENSEVQCLELCWHETLALLVKTPAAQVQLSLLDGHDRTVGRLEPISVRHAMSGHLEKDITRKLSFEQSGNEAPSMGRLSAWMFPACTAPVLSRDRYQAVRMQVSVRYRALAGAPTSSEST</sequence>
<evidence type="ECO:0000256" key="4">
    <source>
        <dbReference type="ARBA" id="ARBA00023121"/>
    </source>
</evidence>
<keyword evidence="2" id="KW-0813">Transport</keyword>
<keyword evidence="5" id="KW-0472">Membrane</keyword>
<reference evidence="8" key="1">
    <citation type="submission" date="2023-08" db="EMBL/GenBank/DDBJ databases">
        <authorList>
            <person name="Chen Y."/>
            <person name="Shah S."/>
            <person name="Dougan E. K."/>
            <person name="Thang M."/>
            <person name="Chan C."/>
        </authorList>
    </citation>
    <scope>NUCLEOTIDE SEQUENCE</scope>
</reference>
<dbReference type="PROSITE" id="PS50004">
    <property type="entry name" value="C2"/>
    <property type="match status" value="1"/>
</dbReference>
<dbReference type="Pfam" id="PF00168">
    <property type="entry name" value="C2"/>
    <property type="match status" value="1"/>
</dbReference>
<dbReference type="PROSITE" id="PS51847">
    <property type="entry name" value="SMP"/>
    <property type="match status" value="1"/>
</dbReference>
<dbReference type="GO" id="GO:0008289">
    <property type="term" value="F:lipid binding"/>
    <property type="evidence" value="ECO:0007669"/>
    <property type="project" value="UniProtKB-KW"/>
</dbReference>
<keyword evidence="9" id="KW-1185">Reference proteome</keyword>
<comment type="subcellular location">
    <subcellularLocation>
        <location evidence="1">Membrane</location>
    </subcellularLocation>
</comment>
<evidence type="ECO:0000256" key="5">
    <source>
        <dbReference type="ARBA" id="ARBA00023136"/>
    </source>
</evidence>
<proteinExistence type="predicted"/>
<dbReference type="Gene3D" id="2.60.40.150">
    <property type="entry name" value="C2 domain"/>
    <property type="match status" value="1"/>
</dbReference>
<dbReference type="GO" id="GO:0016020">
    <property type="term" value="C:membrane"/>
    <property type="evidence" value="ECO:0007669"/>
    <property type="project" value="UniProtKB-SubCell"/>
</dbReference>
<protein>
    <submittedName>
        <fullName evidence="8">Uncharacterized protein</fullName>
    </submittedName>
</protein>
<dbReference type="InterPro" id="IPR031468">
    <property type="entry name" value="SMP_LBD"/>
</dbReference>
<evidence type="ECO:0000256" key="2">
    <source>
        <dbReference type="ARBA" id="ARBA00022448"/>
    </source>
</evidence>
<dbReference type="PANTHER" id="PTHR45761">
    <property type="entry name" value="EXTENDED SYNAPTOTAGMIN-LIKE PROTEIN 2, ISOFORM C"/>
    <property type="match status" value="1"/>
</dbReference>
<feature type="domain" description="C2" evidence="6">
    <location>
        <begin position="184"/>
        <end position="312"/>
    </location>
</feature>
<dbReference type="SMART" id="SM00239">
    <property type="entry name" value="C2"/>
    <property type="match status" value="1"/>
</dbReference>
<dbReference type="InterPro" id="IPR000008">
    <property type="entry name" value="C2_dom"/>
</dbReference>